<keyword evidence="4 7" id="KW-0442">Lipid degradation</keyword>
<evidence type="ECO:0000256" key="7">
    <source>
        <dbReference type="PROSITE-ProRule" id="PRU01161"/>
    </source>
</evidence>
<dbReference type="InterPro" id="IPR002641">
    <property type="entry name" value="PNPLA_dom"/>
</dbReference>
<dbReference type="EMBL" id="JACMSC010000015">
    <property type="protein sequence ID" value="KAG6487118.1"/>
    <property type="molecule type" value="Genomic_DNA"/>
</dbReference>
<dbReference type="GO" id="GO:0006952">
    <property type="term" value="P:defense response"/>
    <property type="evidence" value="ECO:0007669"/>
    <property type="project" value="UniProtKB-KW"/>
</dbReference>
<accession>A0A8J5FJM2</accession>
<keyword evidence="3" id="KW-0611">Plant defense</keyword>
<comment type="caution">
    <text evidence="10">The sequence shown here is derived from an EMBL/GenBank/DDBJ whole genome shotgun (WGS) entry which is preliminary data.</text>
</comment>
<dbReference type="PANTHER" id="PTHR32176:SF103">
    <property type="entry name" value="OS08G0376550 PROTEIN"/>
    <property type="match status" value="1"/>
</dbReference>
<feature type="compositionally biased region" description="Low complexity" evidence="8">
    <location>
        <begin position="9"/>
        <end position="22"/>
    </location>
</feature>
<feature type="active site" description="Proton acceptor" evidence="7">
    <location>
        <position position="230"/>
    </location>
</feature>
<evidence type="ECO:0000256" key="2">
    <source>
        <dbReference type="ARBA" id="ARBA00022801"/>
    </source>
</evidence>
<dbReference type="PANTHER" id="PTHR32176">
    <property type="entry name" value="XYLOSE ISOMERASE"/>
    <property type="match status" value="1"/>
</dbReference>
<dbReference type="GO" id="GO:0016042">
    <property type="term" value="P:lipid catabolic process"/>
    <property type="evidence" value="ECO:0007669"/>
    <property type="project" value="UniProtKB-UniRule"/>
</dbReference>
<dbReference type="GO" id="GO:0047372">
    <property type="term" value="F:monoacylglycerol lipase activity"/>
    <property type="evidence" value="ECO:0007669"/>
    <property type="project" value="TreeGrafter"/>
</dbReference>
<evidence type="ECO:0000256" key="3">
    <source>
        <dbReference type="ARBA" id="ARBA00022821"/>
    </source>
</evidence>
<dbReference type="Pfam" id="PF01734">
    <property type="entry name" value="Patatin"/>
    <property type="match status" value="1"/>
</dbReference>
<protein>
    <recommendedName>
        <fullName evidence="9">PNPLA domain-containing protein</fullName>
    </recommendedName>
</protein>
<organism evidence="10 11">
    <name type="scientific">Zingiber officinale</name>
    <name type="common">Ginger</name>
    <name type="synonym">Amomum zingiber</name>
    <dbReference type="NCBI Taxonomy" id="94328"/>
    <lineage>
        <taxon>Eukaryota</taxon>
        <taxon>Viridiplantae</taxon>
        <taxon>Streptophyta</taxon>
        <taxon>Embryophyta</taxon>
        <taxon>Tracheophyta</taxon>
        <taxon>Spermatophyta</taxon>
        <taxon>Magnoliopsida</taxon>
        <taxon>Liliopsida</taxon>
        <taxon>Zingiberales</taxon>
        <taxon>Zingiberaceae</taxon>
        <taxon>Zingiber</taxon>
    </lineage>
</organism>
<proteinExistence type="inferred from homology"/>
<dbReference type="CDD" id="cd07214">
    <property type="entry name" value="Pat17_isozyme_like"/>
    <property type="match status" value="1"/>
</dbReference>
<dbReference type="Proteomes" id="UP000734854">
    <property type="component" value="Unassembled WGS sequence"/>
</dbReference>
<evidence type="ECO:0000313" key="11">
    <source>
        <dbReference type="Proteomes" id="UP000734854"/>
    </source>
</evidence>
<reference evidence="10 11" key="1">
    <citation type="submission" date="2020-08" db="EMBL/GenBank/DDBJ databases">
        <title>Plant Genome Project.</title>
        <authorList>
            <person name="Zhang R.-G."/>
        </authorList>
    </citation>
    <scope>NUCLEOTIDE SEQUENCE [LARGE SCALE GENOMIC DNA]</scope>
    <source>
        <tissue evidence="10">Rhizome</tissue>
    </source>
</reference>
<evidence type="ECO:0000259" key="9">
    <source>
        <dbReference type="PROSITE" id="PS51635"/>
    </source>
</evidence>
<feature type="short sequence motif" description="GXSXG" evidence="7">
    <location>
        <begin position="74"/>
        <end position="78"/>
    </location>
</feature>
<evidence type="ECO:0000256" key="5">
    <source>
        <dbReference type="ARBA" id="ARBA00023098"/>
    </source>
</evidence>
<dbReference type="PROSITE" id="PS51635">
    <property type="entry name" value="PNPLA"/>
    <property type="match status" value="1"/>
</dbReference>
<keyword evidence="2 7" id="KW-0378">Hydrolase</keyword>
<feature type="region of interest" description="Disordered" evidence="8">
    <location>
        <begin position="1"/>
        <end position="22"/>
    </location>
</feature>
<gene>
    <name evidence="10" type="ORF">ZIOFF_055700</name>
</gene>
<evidence type="ECO:0000256" key="8">
    <source>
        <dbReference type="SAM" id="MobiDB-lite"/>
    </source>
</evidence>
<comment type="function">
    <text evidence="6">Possesses non-specific lipolytic acyl hydrolase (LAH) activity. Hydrolyzes phospholipids as well as galactolipids. May play a role in disease resistance.</text>
</comment>
<evidence type="ECO:0000256" key="6">
    <source>
        <dbReference type="ARBA" id="ARBA00025642"/>
    </source>
</evidence>
<evidence type="ECO:0000256" key="1">
    <source>
        <dbReference type="ARBA" id="ARBA00010240"/>
    </source>
</evidence>
<dbReference type="AlphaFoldDB" id="A0A8J5FJM2"/>
<dbReference type="FunFam" id="3.40.1090.10:FF:000005">
    <property type="entry name" value="Patatin"/>
    <property type="match status" value="1"/>
</dbReference>
<sequence>MSEDSQICSASDSNNNNNNTSNPFPGNLVTVLSIDGGGVRGLIPATILAFLESKLQELDGADARIADYFDVIAGTSTGGLITAMLAAPSKDGGDRRPLFSAKEIVDFYLDNCSKIFPRRRNACILNPLLNLIAAFAGPKYDGEYLRSKIRELFGDTKLSETLTNVVIPAFDIKFLHPTIFSSFEMKSEPLKDAMLSDICIGTSATPTYFPAHYFATEDESGGRREFNLVDGGVAANNPTLAAMSQLTKAISSRKADFFPIRPTDYGKFLVISLGAGSNKQEKRYSVKESSRWGVLAWLYDKGTMAAPIVDVYHEASADMVDVHAAVVFQALHSQDNYLRIQDDTLKGNVASLDASSKENLGNLMEIGNNLLKKRVSRVNLENGMYEPCAGEETNEEVLANFAQRLSDERRLRNSK</sequence>
<keyword evidence="11" id="KW-1185">Reference proteome</keyword>
<dbReference type="OrthoDB" id="1658288at2759"/>
<comment type="similarity">
    <text evidence="1">Belongs to the patatin family.</text>
</comment>
<feature type="short sequence motif" description="DGA/G" evidence="7">
    <location>
        <begin position="230"/>
        <end position="232"/>
    </location>
</feature>
<feature type="active site" description="Nucleophile" evidence="7">
    <location>
        <position position="76"/>
    </location>
</feature>
<name>A0A8J5FJM2_ZINOF</name>
<keyword evidence="5 7" id="KW-0443">Lipid metabolism</keyword>
<dbReference type="GO" id="GO:0004620">
    <property type="term" value="F:phospholipase activity"/>
    <property type="evidence" value="ECO:0007669"/>
    <property type="project" value="TreeGrafter"/>
</dbReference>
<evidence type="ECO:0000256" key="4">
    <source>
        <dbReference type="ARBA" id="ARBA00022963"/>
    </source>
</evidence>
<feature type="domain" description="PNPLA" evidence="9">
    <location>
        <begin position="32"/>
        <end position="243"/>
    </location>
</feature>
<feature type="short sequence motif" description="GXGXXG" evidence="7">
    <location>
        <begin position="36"/>
        <end position="41"/>
    </location>
</feature>
<evidence type="ECO:0000313" key="10">
    <source>
        <dbReference type="EMBL" id="KAG6487118.1"/>
    </source>
</evidence>